<reference evidence="4" key="1">
    <citation type="submission" date="2016-10" db="EMBL/GenBank/DDBJ databases">
        <authorList>
            <person name="Varghese N."/>
            <person name="Submissions S."/>
        </authorList>
    </citation>
    <scope>NUCLEOTIDE SEQUENCE [LARGE SCALE GENOMIC DNA]</scope>
    <source>
        <strain evidence="4">2SM5</strain>
    </source>
</reference>
<gene>
    <name evidence="3" type="ORF">SAMN05216198_2137</name>
</gene>
<accession>A0A1H1SW47</accession>
<keyword evidence="2" id="KW-0732">Signal</keyword>
<proteinExistence type="predicted"/>
<sequence length="124" mass="14587">MKKTLIAGLFTFTTAVSCAALAMPGNDKDMEKYHEKHLDRIATELELTAEQKEQMRSVHEEQFEKMKALHEEKQEKVDAILTDEQREKMQEMREEKREKMKQHMKDRKDHKGDKPDDSHSSDAN</sequence>
<name>A0A1H1SW47_9GAMM</name>
<dbReference type="RefSeq" id="WP_090273288.1">
    <property type="nucleotide sequence ID" value="NZ_LT629748.1"/>
</dbReference>
<evidence type="ECO:0008006" key="5">
    <source>
        <dbReference type="Google" id="ProtNLM"/>
    </source>
</evidence>
<dbReference type="AlphaFoldDB" id="A0A1H1SW47"/>
<dbReference type="EMBL" id="LT629748">
    <property type="protein sequence ID" value="SDS52151.1"/>
    <property type="molecule type" value="Genomic_DNA"/>
</dbReference>
<evidence type="ECO:0000313" key="3">
    <source>
        <dbReference type="EMBL" id="SDS52151.1"/>
    </source>
</evidence>
<feature type="region of interest" description="Disordered" evidence="1">
    <location>
        <begin position="69"/>
        <end position="124"/>
    </location>
</feature>
<dbReference type="STRING" id="797277.SAMN05216198_2137"/>
<organism evidence="3 4">
    <name type="scientific">Halopseudomonas litoralis</name>
    <dbReference type="NCBI Taxonomy" id="797277"/>
    <lineage>
        <taxon>Bacteria</taxon>
        <taxon>Pseudomonadati</taxon>
        <taxon>Pseudomonadota</taxon>
        <taxon>Gammaproteobacteria</taxon>
        <taxon>Pseudomonadales</taxon>
        <taxon>Pseudomonadaceae</taxon>
        <taxon>Halopseudomonas</taxon>
    </lineage>
</organism>
<evidence type="ECO:0000256" key="2">
    <source>
        <dbReference type="SAM" id="SignalP"/>
    </source>
</evidence>
<protein>
    <recommendedName>
        <fullName evidence="5">LTXXQ motif family protein</fullName>
    </recommendedName>
</protein>
<dbReference type="Gene3D" id="1.20.120.1490">
    <property type="match status" value="1"/>
</dbReference>
<evidence type="ECO:0000256" key="1">
    <source>
        <dbReference type="SAM" id="MobiDB-lite"/>
    </source>
</evidence>
<dbReference type="Proteomes" id="UP000243426">
    <property type="component" value="Chromosome I"/>
</dbReference>
<dbReference type="OrthoDB" id="7031847at2"/>
<dbReference type="PROSITE" id="PS51257">
    <property type="entry name" value="PROKAR_LIPOPROTEIN"/>
    <property type="match status" value="1"/>
</dbReference>
<keyword evidence="4" id="KW-1185">Reference proteome</keyword>
<evidence type="ECO:0000313" key="4">
    <source>
        <dbReference type="Proteomes" id="UP000243426"/>
    </source>
</evidence>
<feature type="chain" id="PRO_5009260515" description="LTXXQ motif family protein" evidence="2">
    <location>
        <begin position="23"/>
        <end position="124"/>
    </location>
</feature>
<feature type="signal peptide" evidence="2">
    <location>
        <begin position="1"/>
        <end position="22"/>
    </location>
</feature>